<evidence type="ECO:0000313" key="4">
    <source>
        <dbReference type="Proteomes" id="UP000299794"/>
    </source>
</evidence>
<protein>
    <recommendedName>
        <fullName evidence="2">Nif11 domain-containing protein</fullName>
    </recommendedName>
</protein>
<gene>
    <name evidence="3" type="ORF">PA905_08020</name>
</gene>
<feature type="domain" description="Nif11" evidence="2">
    <location>
        <begin position="1"/>
        <end position="48"/>
    </location>
</feature>
<accession>A0A4V0XU86</accession>
<name>A0A4V0XU86_PLAAG</name>
<evidence type="ECO:0000256" key="1">
    <source>
        <dbReference type="SAM" id="MobiDB-lite"/>
    </source>
</evidence>
<dbReference type="Proteomes" id="UP000299794">
    <property type="component" value="Unassembled WGS sequence"/>
</dbReference>
<feature type="region of interest" description="Disordered" evidence="1">
    <location>
        <begin position="121"/>
        <end position="153"/>
    </location>
</feature>
<dbReference type="InterPro" id="IPR012903">
    <property type="entry name" value="Nif11"/>
</dbReference>
<proteinExistence type="predicted"/>
<dbReference type="AlphaFoldDB" id="A0A4V0XU86"/>
<dbReference type="EMBL" id="BJCD01000031">
    <property type="protein sequence ID" value="GDZ92969.1"/>
    <property type="molecule type" value="Genomic_DNA"/>
</dbReference>
<feature type="compositionally biased region" description="Basic and acidic residues" evidence="1">
    <location>
        <begin position="134"/>
        <end position="149"/>
    </location>
</feature>
<evidence type="ECO:0000259" key="2">
    <source>
        <dbReference type="Pfam" id="PF07862"/>
    </source>
</evidence>
<reference evidence="4" key="1">
    <citation type="submission" date="2019-02" db="EMBL/GenBank/DDBJ databases">
        <title>Draft genome sequence of Planktothrix agardhii NIES-905.</title>
        <authorList>
            <person name="Yamaguchi H."/>
            <person name="Suzuki S."/>
            <person name="Kawachi M."/>
        </authorList>
    </citation>
    <scope>NUCLEOTIDE SEQUENCE [LARGE SCALE GENOMIC DNA]</scope>
    <source>
        <strain evidence="4">CCAP 1459/11A</strain>
    </source>
</reference>
<evidence type="ECO:0000313" key="3">
    <source>
        <dbReference type="EMBL" id="GDZ92969.1"/>
    </source>
</evidence>
<dbReference type="Pfam" id="PF07862">
    <property type="entry name" value="Nif11"/>
    <property type="match status" value="1"/>
</dbReference>
<organism evidence="3 4">
    <name type="scientific">Planktothrix agardhii CCAP 1459/11A</name>
    <dbReference type="NCBI Taxonomy" id="282420"/>
    <lineage>
        <taxon>Bacteria</taxon>
        <taxon>Bacillati</taxon>
        <taxon>Cyanobacteriota</taxon>
        <taxon>Cyanophyceae</taxon>
        <taxon>Oscillatoriophycideae</taxon>
        <taxon>Oscillatoriales</taxon>
        <taxon>Microcoleaceae</taxon>
        <taxon>Planktothrix</taxon>
    </lineage>
</organism>
<sequence>MAVEKVIALFKAAKSDVALKNKIQNSLSKEAFIEMASGEGYQFNEDELNLILKIVKQTSLNPCSIEQVIDDSSDSLESESAPLRGNINRFRRASLDINIVLSESISTAPDINDTRRIIEPIGGRPAPHINNAMKIERDGDRDRDTREPKSTSNKVVKLRVNMDLSEADSLSWSDNRATIISTL</sequence>
<comment type="caution">
    <text evidence="3">The sequence shown here is derived from an EMBL/GenBank/DDBJ whole genome shotgun (WGS) entry which is preliminary data.</text>
</comment>
<dbReference type="RefSeq" id="WP_026786113.1">
    <property type="nucleotide sequence ID" value="NZ_BJCD01000031.1"/>
</dbReference>